<feature type="binding site" evidence="11">
    <location>
        <position position="232"/>
    </location>
    <ligand>
        <name>[4Fe-4S] cluster</name>
        <dbReference type="ChEBI" id="CHEBI:49883"/>
        <label>2</label>
    </ligand>
</feature>
<feature type="binding site" evidence="11">
    <location>
        <position position="292"/>
    </location>
    <ligand>
        <name>[3Fe-4S] cluster</name>
        <dbReference type="ChEBI" id="CHEBI:21137"/>
    </ligand>
</feature>
<sequence>MATTAKQTGNATRERDEPVVHILWINAGMSCDGDSVALTAALQPPIEDIVLGALPGLPKVEVHWPLIDYCSGPMQGADAMIQWYFLAAEGGLEPFVLVVEGSIPNESIKQEGYWSGFGNNPETGQPITLPEWLDRLAPEATAVIAAGTCATYGGIHAMAGNPTGSMGLADYLGWEWRSKAGIPIVNVPGCPIQPDNMSETLLYLLYQLNGQAPMIPLDEALRPTWLFGQTVHEGCDRAGYYEQGQFAVEYGSPLCLVKIGCWGPVVKCNVPKRGWMNGIGGCPNVGGICIACTMPGFPDKFMPFMDEPPGARVSSTVSTMYGGVIRRLRDITLKTVDKEPKWRAKGRALLTGYKAPWS</sequence>
<accession>A0A7W7D9W2</accession>
<keyword evidence="11" id="KW-0003">3Fe-4S</keyword>
<dbReference type="GO" id="GO:0044569">
    <property type="term" value="C:[Ni-Fe] hydrogenase complex"/>
    <property type="evidence" value="ECO:0007669"/>
    <property type="project" value="TreeGrafter"/>
</dbReference>
<dbReference type="GO" id="GO:0016020">
    <property type="term" value="C:membrane"/>
    <property type="evidence" value="ECO:0007669"/>
    <property type="project" value="TreeGrafter"/>
</dbReference>
<dbReference type="InterPro" id="IPR001821">
    <property type="entry name" value="NiFe_hydrogenase_ssu"/>
</dbReference>
<evidence type="ECO:0000256" key="2">
    <source>
        <dbReference type="ARBA" id="ARBA00004196"/>
    </source>
</evidence>
<dbReference type="EMBL" id="JACHND010000001">
    <property type="protein sequence ID" value="MBB4701661.1"/>
    <property type="molecule type" value="Genomic_DNA"/>
</dbReference>
<evidence type="ECO:0000313" key="14">
    <source>
        <dbReference type="EMBL" id="MBB4701661.1"/>
    </source>
</evidence>
<dbReference type="GO" id="GO:0046872">
    <property type="term" value="F:metal ion binding"/>
    <property type="evidence" value="ECO:0007669"/>
    <property type="project" value="UniProtKB-KW"/>
</dbReference>
<dbReference type="GO" id="GO:0008901">
    <property type="term" value="F:ferredoxin hydrogenase activity"/>
    <property type="evidence" value="ECO:0007669"/>
    <property type="project" value="InterPro"/>
</dbReference>
<feature type="binding site" evidence="11">
    <location>
        <position position="31"/>
    </location>
    <ligand>
        <name>[4Fe-4S] cluster</name>
        <dbReference type="ChEBI" id="CHEBI:49883"/>
        <label>1</label>
    </ligand>
</feature>
<dbReference type="InterPro" id="IPR006137">
    <property type="entry name" value="NADH_UbQ_OxRdtase-like_20kDa"/>
</dbReference>
<feature type="binding site" evidence="11">
    <location>
        <position position="235"/>
    </location>
    <ligand>
        <name>[4Fe-4S] cluster</name>
        <dbReference type="ChEBI" id="CHEBI:49883"/>
        <label>2</label>
    </ligand>
</feature>
<dbReference type="InterPro" id="IPR027394">
    <property type="entry name" value="Cytochrome-c3_hydrogenase_C"/>
</dbReference>
<evidence type="ECO:0000256" key="4">
    <source>
        <dbReference type="ARBA" id="ARBA00011771"/>
    </source>
</evidence>
<keyword evidence="5 11" id="KW-0004">4Fe-4S</keyword>
<dbReference type="Pfam" id="PF01058">
    <property type="entry name" value="Oxidored_q6"/>
    <property type="match status" value="1"/>
</dbReference>
<dbReference type="RefSeq" id="WP_184880878.1">
    <property type="nucleotide sequence ID" value="NZ_BOOV01000007.1"/>
</dbReference>
<dbReference type="GO" id="GO:0009061">
    <property type="term" value="P:anaerobic respiration"/>
    <property type="evidence" value="ECO:0007669"/>
    <property type="project" value="TreeGrafter"/>
</dbReference>
<comment type="similarity">
    <text evidence="3">Belongs to the [NiFe]/[NiFeSe] hydrogenase small subunit family.</text>
</comment>
<dbReference type="Pfam" id="PF14720">
    <property type="entry name" value="NiFe_hyd_SSU_C"/>
    <property type="match status" value="1"/>
</dbReference>
<keyword evidence="6 11" id="KW-0479">Metal-binding</keyword>
<feature type="binding site" evidence="11">
    <location>
        <position position="289"/>
    </location>
    <ligand>
        <name>[3Fe-4S] cluster</name>
        <dbReference type="ChEBI" id="CHEBI:21137"/>
    </ligand>
</feature>
<gene>
    <name evidence="14" type="ORF">BJ982_003205</name>
</gene>
<keyword evidence="9 11" id="KW-0408">Iron</keyword>
<feature type="domain" description="Cytochrome-c3 hydrogenase C-terminal" evidence="13">
    <location>
        <begin position="227"/>
        <end position="304"/>
    </location>
</feature>
<dbReference type="SUPFAM" id="SSF56770">
    <property type="entry name" value="HydA/Nqo6-like"/>
    <property type="match status" value="1"/>
</dbReference>
<dbReference type="InterPro" id="IPR037148">
    <property type="entry name" value="NiFe-Hase_small_C_sf"/>
</dbReference>
<name>A0A7W7D9W2_9ACTN</name>
<dbReference type="PANTHER" id="PTHR30013:SF5">
    <property type="entry name" value="HYDROGENASE SMALL SUBUNIT"/>
    <property type="match status" value="1"/>
</dbReference>
<feature type="binding site" evidence="11">
    <location>
        <position position="149"/>
    </location>
    <ligand>
        <name>[4Fe-4S] cluster</name>
        <dbReference type="ChEBI" id="CHEBI:49883"/>
        <label>1</label>
    </ligand>
</feature>
<proteinExistence type="inferred from homology"/>
<dbReference type="GO" id="GO:0051539">
    <property type="term" value="F:4 iron, 4 sulfur cluster binding"/>
    <property type="evidence" value="ECO:0007669"/>
    <property type="project" value="UniProtKB-KW"/>
</dbReference>
<dbReference type="GO" id="GO:0051538">
    <property type="term" value="F:3 iron, 4 sulfur cluster binding"/>
    <property type="evidence" value="ECO:0007669"/>
    <property type="project" value="UniProtKB-KW"/>
</dbReference>
<dbReference type="PROSITE" id="PS51257">
    <property type="entry name" value="PROKAR_LIPOPROTEIN"/>
    <property type="match status" value="1"/>
</dbReference>
<evidence type="ECO:0000256" key="7">
    <source>
        <dbReference type="ARBA" id="ARBA00022729"/>
    </source>
</evidence>
<dbReference type="GO" id="GO:0009055">
    <property type="term" value="F:electron transfer activity"/>
    <property type="evidence" value="ECO:0007669"/>
    <property type="project" value="TreeGrafter"/>
</dbReference>
<dbReference type="Gene3D" id="4.10.480.10">
    <property type="entry name" value="Cytochrome-c3 hydrogenase, C-terminal domain"/>
    <property type="match status" value="1"/>
</dbReference>
<comment type="subcellular location">
    <subcellularLocation>
        <location evidence="2">Cell envelope</location>
    </subcellularLocation>
</comment>
<evidence type="ECO:0000256" key="1">
    <source>
        <dbReference type="ARBA" id="ARBA00001966"/>
    </source>
</evidence>
<keyword evidence="15" id="KW-1185">Reference proteome</keyword>
<dbReference type="EC" id="1.12.99.6" evidence="14"/>
<comment type="subunit">
    <text evidence="4">Heterodimer of a large and a small subunit.</text>
</comment>
<evidence type="ECO:0000259" key="12">
    <source>
        <dbReference type="Pfam" id="PF01058"/>
    </source>
</evidence>
<feature type="binding site" evidence="11">
    <location>
        <position position="190"/>
    </location>
    <ligand>
        <name>[4Fe-4S] cluster</name>
        <dbReference type="ChEBI" id="CHEBI:49883"/>
        <label>1</label>
    </ligand>
</feature>
<evidence type="ECO:0000313" key="15">
    <source>
        <dbReference type="Proteomes" id="UP000542210"/>
    </source>
</evidence>
<evidence type="ECO:0000256" key="10">
    <source>
        <dbReference type="ARBA" id="ARBA00023014"/>
    </source>
</evidence>
<dbReference type="AlphaFoldDB" id="A0A7W7D9W2"/>
<evidence type="ECO:0000256" key="9">
    <source>
        <dbReference type="ARBA" id="ARBA00023004"/>
    </source>
</evidence>
<dbReference type="GO" id="GO:0033748">
    <property type="term" value="F:hydrogenase (acceptor) activity"/>
    <property type="evidence" value="ECO:0007669"/>
    <property type="project" value="UniProtKB-EC"/>
</dbReference>
<evidence type="ECO:0000256" key="5">
    <source>
        <dbReference type="ARBA" id="ARBA00022485"/>
    </source>
</evidence>
<comment type="caution">
    <text evidence="14">The sequence shown here is derived from an EMBL/GenBank/DDBJ whole genome shotgun (WGS) entry which is preliminary data.</text>
</comment>
<feature type="binding site" evidence="11">
    <location>
        <position position="261"/>
    </location>
    <ligand>
        <name>[4Fe-4S] cluster</name>
        <dbReference type="ChEBI" id="CHEBI:49883"/>
        <label>2</label>
    </ligand>
</feature>
<dbReference type="PIRSF" id="PIRSF000310">
    <property type="entry name" value="NiFe_hyd_ssu"/>
    <property type="match status" value="1"/>
</dbReference>
<evidence type="ECO:0000256" key="3">
    <source>
        <dbReference type="ARBA" id="ARBA00006605"/>
    </source>
</evidence>
<dbReference type="PANTHER" id="PTHR30013">
    <property type="entry name" value="NIFE / NIFESE HYDROGENASE SMALL SUBUNIT FAMILY MEMBER"/>
    <property type="match status" value="1"/>
</dbReference>
<dbReference type="Proteomes" id="UP000542210">
    <property type="component" value="Unassembled WGS sequence"/>
</dbReference>
<reference evidence="14 15" key="1">
    <citation type="submission" date="2020-08" db="EMBL/GenBank/DDBJ databases">
        <title>Sequencing the genomes of 1000 actinobacteria strains.</title>
        <authorList>
            <person name="Klenk H.-P."/>
        </authorList>
    </citation>
    <scope>NUCLEOTIDE SEQUENCE [LARGE SCALE GENOMIC DNA]</scope>
    <source>
        <strain evidence="14 15">DSM 45784</strain>
    </source>
</reference>
<evidence type="ECO:0000256" key="8">
    <source>
        <dbReference type="ARBA" id="ARBA00023002"/>
    </source>
</evidence>
<protein>
    <submittedName>
        <fullName evidence="14">Hydrogenase small subunit</fullName>
        <ecNumber evidence="14">1.12.99.6</ecNumber>
    </submittedName>
</protein>
<evidence type="ECO:0000256" key="6">
    <source>
        <dbReference type="ARBA" id="ARBA00022723"/>
    </source>
</evidence>
<organism evidence="14 15">
    <name type="scientific">Sphaerisporangium siamense</name>
    <dbReference type="NCBI Taxonomy" id="795645"/>
    <lineage>
        <taxon>Bacteria</taxon>
        <taxon>Bacillati</taxon>
        <taxon>Actinomycetota</taxon>
        <taxon>Actinomycetes</taxon>
        <taxon>Streptosporangiales</taxon>
        <taxon>Streptosporangiaceae</taxon>
        <taxon>Sphaerisporangium</taxon>
    </lineage>
</organism>
<dbReference type="GO" id="GO:0009375">
    <property type="term" value="C:ferredoxin hydrogenase complex"/>
    <property type="evidence" value="ECO:0007669"/>
    <property type="project" value="InterPro"/>
</dbReference>
<evidence type="ECO:0000259" key="13">
    <source>
        <dbReference type="Pfam" id="PF14720"/>
    </source>
</evidence>
<dbReference type="InterPro" id="IPR037024">
    <property type="entry name" value="NiFe_Hase_small_N_sf"/>
</dbReference>
<evidence type="ECO:0000256" key="11">
    <source>
        <dbReference type="PIRSR" id="PIRSR000310-1"/>
    </source>
</evidence>
<comment type="cofactor">
    <cofactor evidence="1">
        <name>[4Fe-4S] cluster</name>
        <dbReference type="ChEBI" id="CHEBI:49883"/>
    </cofactor>
</comment>
<dbReference type="GO" id="GO:0030313">
    <property type="term" value="C:cell envelope"/>
    <property type="evidence" value="ECO:0007669"/>
    <property type="project" value="UniProtKB-SubCell"/>
</dbReference>
<keyword evidence="10 11" id="KW-0411">Iron-sulfur</keyword>
<keyword evidence="7" id="KW-0732">Signal</keyword>
<feature type="domain" description="NADH:ubiquinone oxidoreductase-like 20kDa subunit" evidence="12">
    <location>
        <begin position="31"/>
        <end position="204"/>
    </location>
</feature>
<feature type="binding site" evidence="11">
    <location>
        <position position="255"/>
    </location>
    <ligand>
        <name>[4Fe-4S] cluster</name>
        <dbReference type="ChEBI" id="CHEBI:49883"/>
        <label>2</label>
    </ligand>
</feature>
<keyword evidence="8 14" id="KW-0560">Oxidoreductase</keyword>
<dbReference type="Gene3D" id="3.40.50.700">
    <property type="entry name" value="NADH:ubiquinone oxidoreductase-like, 20kDa subunit"/>
    <property type="match status" value="1"/>
</dbReference>